<dbReference type="GO" id="GO:0005829">
    <property type="term" value="C:cytosol"/>
    <property type="evidence" value="ECO:0007669"/>
    <property type="project" value="TreeGrafter"/>
</dbReference>
<keyword evidence="1 6" id="KW-0597">Phosphoprotein</keyword>
<dbReference type="InterPro" id="IPR039420">
    <property type="entry name" value="WalR-like"/>
</dbReference>
<dbReference type="InterPro" id="IPR011006">
    <property type="entry name" value="CheY-like_superfamily"/>
</dbReference>
<evidence type="ECO:0000256" key="2">
    <source>
        <dbReference type="ARBA" id="ARBA00023012"/>
    </source>
</evidence>
<evidence type="ECO:0000313" key="10">
    <source>
        <dbReference type="EMBL" id="SEP80799.1"/>
    </source>
</evidence>
<dbReference type="PANTHER" id="PTHR48111:SF1">
    <property type="entry name" value="TWO-COMPONENT RESPONSE REGULATOR ORR33"/>
    <property type="match status" value="1"/>
</dbReference>
<proteinExistence type="predicted"/>
<dbReference type="Gene3D" id="1.10.10.10">
    <property type="entry name" value="Winged helix-like DNA-binding domain superfamily/Winged helix DNA-binding domain"/>
    <property type="match status" value="1"/>
</dbReference>
<evidence type="ECO:0000259" key="8">
    <source>
        <dbReference type="PROSITE" id="PS50110"/>
    </source>
</evidence>
<dbReference type="RefSeq" id="WP_092570492.1">
    <property type="nucleotide sequence ID" value="NZ_CP096206.2"/>
</dbReference>
<dbReference type="PROSITE" id="PS50110">
    <property type="entry name" value="RESPONSE_REGULATORY"/>
    <property type="match status" value="1"/>
</dbReference>
<organism evidence="10 11">
    <name type="scientific">Ignavigranum ruoffiae</name>
    <dbReference type="NCBI Taxonomy" id="89093"/>
    <lineage>
        <taxon>Bacteria</taxon>
        <taxon>Bacillati</taxon>
        <taxon>Bacillota</taxon>
        <taxon>Bacilli</taxon>
        <taxon>Lactobacillales</taxon>
        <taxon>Aerococcaceae</taxon>
        <taxon>Ignavigranum</taxon>
    </lineage>
</organism>
<dbReference type="InterPro" id="IPR001867">
    <property type="entry name" value="OmpR/PhoB-type_DNA-bd"/>
</dbReference>
<evidence type="ECO:0000256" key="5">
    <source>
        <dbReference type="ARBA" id="ARBA00023163"/>
    </source>
</evidence>
<evidence type="ECO:0000313" key="11">
    <source>
        <dbReference type="Proteomes" id="UP000198833"/>
    </source>
</evidence>
<dbReference type="STRING" id="89093.SAMN04488558_10292"/>
<dbReference type="Pfam" id="PF00072">
    <property type="entry name" value="Response_reg"/>
    <property type="match status" value="1"/>
</dbReference>
<dbReference type="GO" id="GO:0006355">
    <property type="term" value="P:regulation of DNA-templated transcription"/>
    <property type="evidence" value="ECO:0007669"/>
    <property type="project" value="InterPro"/>
</dbReference>
<keyword evidence="4 7" id="KW-0238">DNA-binding</keyword>
<dbReference type="OrthoDB" id="9790442at2"/>
<dbReference type="Gene3D" id="3.40.50.2300">
    <property type="match status" value="1"/>
</dbReference>
<keyword evidence="5" id="KW-0804">Transcription</keyword>
<reference evidence="10 11" key="1">
    <citation type="submission" date="2016-10" db="EMBL/GenBank/DDBJ databases">
        <authorList>
            <person name="de Groot N.N."/>
        </authorList>
    </citation>
    <scope>NUCLEOTIDE SEQUENCE [LARGE SCALE GENOMIC DNA]</scope>
    <source>
        <strain evidence="10 11">DSM 15695</strain>
    </source>
</reference>
<feature type="domain" description="Response regulatory" evidence="8">
    <location>
        <begin position="7"/>
        <end position="121"/>
    </location>
</feature>
<dbReference type="Gene3D" id="6.10.250.690">
    <property type="match status" value="1"/>
</dbReference>
<dbReference type="EMBL" id="FOEN01000002">
    <property type="protein sequence ID" value="SEP80799.1"/>
    <property type="molecule type" value="Genomic_DNA"/>
</dbReference>
<keyword evidence="2" id="KW-0902">Two-component regulatory system</keyword>
<dbReference type="InterPro" id="IPR001789">
    <property type="entry name" value="Sig_transdc_resp-reg_receiver"/>
</dbReference>
<feature type="domain" description="OmpR/PhoB-type" evidence="9">
    <location>
        <begin position="129"/>
        <end position="228"/>
    </location>
</feature>
<evidence type="ECO:0000256" key="6">
    <source>
        <dbReference type="PROSITE-ProRule" id="PRU00169"/>
    </source>
</evidence>
<evidence type="ECO:0000256" key="1">
    <source>
        <dbReference type="ARBA" id="ARBA00022553"/>
    </source>
</evidence>
<keyword evidence="3" id="KW-0805">Transcription regulation</keyword>
<accession>A0A1H9AW04</accession>
<gene>
    <name evidence="10" type="ORF">SAMN04488558_10292</name>
</gene>
<feature type="DNA-binding region" description="OmpR/PhoB-type" evidence="7">
    <location>
        <begin position="129"/>
        <end position="228"/>
    </location>
</feature>
<sequence>MNYYQRRLLLVEDHQEIAQFIRQSLIQAGFQSINWKADFQSALLALDQEAFDLAILDIMLPDGNGYDLLQYIRQSSRMPVLFLSAVSDIEQQYKGFELGADDYIVKPFKTRDLVLRIRSLLKRAYPEARNWIQIGNRRVDFSRAIIIHQQEEIPLTAKEYAILKVLADQPNRIVSFDQIMIQVWGHAYEGYQNSLMAHIHKIRQKIENNPTEPKYLLTMKGLGYKLNLER</sequence>
<dbReference type="SUPFAM" id="SSF52172">
    <property type="entry name" value="CheY-like"/>
    <property type="match status" value="1"/>
</dbReference>
<dbReference type="GO" id="GO:0032993">
    <property type="term" value="C:protein-DNA complex"/>
    <property type="evidence" value="ECO:0007669"/>
    <property type="project" value="TreeGrafter"/>
</dbReference>
<dbReference type="GO" id="GO:0000976">
    <property type="term" value="F:transcription cis-regulatory region binding"/>
    <property type="evidence" value="ECO:0007669"/>
    <property type="project" value="TreeGrafter"/>
</dbReference>
<dbReference type="InterPro" id="IPR036388">
    <property type="entry name" value="WH-like_DNA-bd_sf"/>
</dbReference>
<dbReference type="AlphaFoldDB" id="A0A1H9AW04"/>
<evidence type="ECO:0000256" key="4">
    <source>
        <dbReference type="ARBA" id="ARBA00023125"/>
    </source>
</evidence>
<dbReference type="PANTHER" id="PTHR48111">
    <property type="entry name" value="REGULATOR OF RPOS"/>
    <property type="match status" value="1"/>
</dbReference>
<dbReference type="SMART" id="SM00862">
    <property type="entry name" value="Trans_reg_C"/>
    <property type="match status" value="1"/>
</dbReference>
<dbReference type="Proteomes" id="UP000198833">
    <property type="component" value="Unassembled WGS sequence"/>
</dbReference>
<dbReference type="CDD" id="cd00383">
    <property type="entry name" value="trans_reg_C"/>
    <property type="match status" value="1"/>
</dbReference>
<evidence type="ECO:0000259" key="9">
    <source>
        <dbReference type="PROSITE" id="PS51755"/>
    </source>
</evidence>
<name>A0A1H9AW04_9LACT</name>
<evidence type="ECO:0000256" key="3">
    <source>
        <dbReference type="ARBA" id="ARBA00023015"/>
    </source>
</evidence>
<evidence type="ECO:0000256" key="7">
    <source>
        <dbReference type="PROSITE-ProRule" id="PRU01091"/>
    </source>
</evidence>
<feature type="modified residue" description="4-aspartylphosphate" evidence="6">
    <location>
        <position position="57"/>
    </location>
</feature>
<dbReference type="SMART" id="SM00448">
    <property type="entry name" value="REC"/>
    <property type="match status" value="1"/>
</dbReference>
<dbReference type="PROSITE" id="PS51755">
    <property type="entry name" value="OMPR_PHOB"/>
    <property type="match status" value="1"/>
</dbReference>
<keyword evidence="11" id="KW-1185">Reference proteome</keyword>
<protein>
    <submittedName>
        <fullName evidence="10">DNA-binding response regulator, OmpR family, contains REC and winged-helix (WHTH) domain</fullName>
    </submittedName>
</protein>
<dbReference type="GO" id="GO:0000156">
    <property type="term" value="F:phosphorelay response regulator activity"/>
    <property type="evidence" value="ECO:0007669"/>
    <property type="project" value="TreeGrafter"/>
</dbReference>
<dbReference type="Pfam" id="PF00486">
    <property type="entry name" value="Trans_reg_C"/>
    <property type="match status" value="1"/>
</dbReference>